<dbReference type="Proteomes" id="UP000234951">
    <property type="component" value="Unassembled WGS sequence"/>
</dbReference>
<keyword evidence="5" id="KW-1185">Reference proteome</keyword>
<comment type="caution">
    <text evidence="2">The sequence shown here is derived from an EMBL/GenBank/DDBJ whole genome shotgun (WGS) entry which is preliminary data.</text>
</comment>
<accession>A0A2N5GP76</accession>
<evidence type="ECO:0000313" key="4">
    <source>
        <dbReference type="Proteomes" id="UP000234951"/>
    </source>
</evidence>
<evidence type="ECO:0000256" key="1">
    <source>
        <dbReference type="SAM" id="Phobius"/>
    </source>
</evidence>
<organism evidence="2 4">
    <name type="scientific">Bacillus canaveralius</name>
    <dbReference type="NCBI Taxonomy" id="1403243"/>
    <lineage>
        <taxon>Bacteria</taxon>
        <taxon>Bacillati</taxon>
        <taxon>Bacillota</taxon>
        <taxon>Bacilli</taxon>
        <taxon>Bacillales</taxon>
        <taxon>Bacillaceae</taxon>
        <taxon>Bacillus</taxon>
    </lineage>
</organism>
<sequence>MKIILRNFINGILTIVPIILVVYVVYKTFMFLDGILGNVLKPYLKDDYIPGIGLLATIVLITVLGWLSTKFLTGTIFRLIDRLLENIPIVKTLYSVIKDTIHSFLGDKKSFSKVALITIPGTEIKSIGFITTEELASFYDPLKDYVAVYVQQTFQVAGFTFLIPKDEVEIIDVKPEDAMKFILSGGMTSQSKNKKAEAK</sequence>
<dbReference type="Pfam" id="PF04367">
    <property type="entry name" value="DUF502"/>
    <property type="match status" value="1"/>
</dbReference>
<dbReference type="EMBL" id="PGVA01000013">
    <property type="protein sequence ID" value="PLR84380.1"/>
    <property type="molecule type" value="Genomic_DNA"/>
</dbReference>
<keyword evidence="1" id="KW-0812">Transmembrane</keyword>
<gene>
    <name evidence="2" type="ORF">CU635_06375</name>
    <name evidence="3" type="ORF">CVD25_02420</name>
</gene>
<dbReference type="PANTHER" id="PTHR31876">
    <property type="entry name" value="COV-LIKE PROTEIN 1"/>
    <property type="match status" value="1"/>
</dbReference>
<reference evidence="3 5" key="2">
    <citation type="submission" date="2017-12" db="EMBL/GenBank/DDBJ databases">
        <title>Comparative Functional Genomics of Dry Heat Resistant strains isolated from the Viking Spacecraft.</title>
        <authorList>
            <person name="Seuylemezian A."/>
            <person name="Cooper K."/>
            <person name="Vaishampayan P."/>
        </authorList>
    </citation>
    <scope>NUCLEOTIDE SEQUENCE [LARGE SCALE GENOMIC DNA]</scope>
    <source>
        <strain evidence="3 5">ATCC 29669</strain>
    </source>
</reference>
<dbReference type="PANTHER" id="PTHR31876:SF26">
    <property type="entry name" value="PROTEIN LIKE COV 2"/>
    <property type="match status" value="1"/>
</dbReference>
<keyword evidence="1" id="KW-0472">Membrane</keyword>
<protein>
    <submittedName>
        <fullName evidence="2">Uncharacterized protein</fullName>
    </submittedName>
</protein>
<dbReference type="RefSeq" id="WP_101576346.1">
    <property type="nucleotide sequence ID" value="NZ_PGVA01000013.1"/>
</dbReference>
<evidence type="ECO:0000313" key="5">
    <source>
        <dbReference type="Proteomes" id="UP000235114"/>
    </source>
</evidence>
<dbReference type="OrthoDB" id="9789516at2"/>
<keyword evidence="1" id="KW-1133">Transmembrane helix</keyword>
<dbReference type="InterPro" id="IPR007462">
    <property type="entry name" value="COV1-like"/>
</dbReference>
<evidence type="ECO:0000313" key="3">
    <source>
        <dbReference type="EMBL" id="PLS00618.1"/>
    </source>
</evidence>
<feature type="transmembrane region" description="Helical" evidence="1">
    <location>
        <begin position="48"/>
        <end position="68"/>
    </location>
</feature>
<feature type="transmembrane region" description="Helical" evidence="1">
    <location>
        <begin position="7"/>
        <end position="26"/>
    </location>
</feature>
<reference evidence="2 4" key="1">
    <citation type="submission" date="2017-11" db="EMBL/GenBank/DDBJ databases">
        <title>Comparitive Functional Genomics of Dry Heat Resistant strains isolated from the Viking Spacecraft.</title>
        <authorList>
            <person name="Seuylemezian A."/>
            <person name="Cooper K."/>
            <person name="Vaishampayan P."/>
        </authorList>
    </citation>
    <scope>NUCLEOTIDE SEQUENCE [LARGE SCALE GENOMIC DNA]</scope>
    <source>
        <strain evidence="2 4">M4.6</strain>
    </source>
</reference>
<dbReference type="AlphaFoldDB" id="A0A2N5GP76"/>
<name>A0A2N5GP76_9BACI</name>
<dbReference type="EMBL" id="PGVD01000008">
    <property type="protein sequence ID" value="PLS00618.1"/>
    <property type="molecule type" value="Genomic_DNA"/>
</dbReference>
<evidence type="ECO:0000313" key="2">
    <source>
        <dbReference type="EMBL" id="PLR84380.1"/>
    </source>
</evidence>
<dbReference type="Proteomes" id="UP000235114">
    <property type="component" value="Unassembled WGS sequence"/>
</dbReference>
<proteinExistence type="predicted"/>